<accession>A0AAD6U055</accession>
<dbReference type="EMBL" id="JARJCN010000049">
    <property type="protein sequence ID" value="KAJ7081557.1"/>
    <property type="molecule type" value="Genomic_DNA"/>
</dbReference>
<organism evidence="1 2">
    <name type="scientific">Mycena belliarum</name>
    <dbReference type="NCBI Taxonomy" id="1033014"/>
    <lineage>
        <taxon>Eukaryota</taxon>
        <taxon>Fungi</taxon>
        <taxon>Dikarya</taxon>
        <taxon>Basidiomycota</taxon>
        <taxon>Agaricomycotina</taxon>
        <taxon>Agaricomycetes</taxon>
        <taxon>Agaricomycetidae</taxon>
        <taxon>Agaricales</taxon>
        <taxon>Marasmiineae</taxon>
        <taxon>Mycenaceae</taxon>
        <taxon>Mycena</taxon>
    </lineage>
</organism>
<evidence type="ECO:0000313" key="1">
    <source>
        <dbReference type="EMBL" id="KAJ7081557.1"/>
    </source>
</evidence>
<keyword evidence="2" id="KW-1185">Reference proteome</keyword>
<gene>
    <name evidence="1" type="ORF">B0H15DRAFT_994642</name>
</gene>
<dbReference type="Proteomes" id="UP001222325">
    <property type="component" value="Unassembled WGS sequence"/>
</dbReference>
<comment type="caution">
    <text evidence="1">The sequence shown here is derived from an EMBL/GenBank/DDBJ whole genome shotgun (WGS) entry which is preliminary data.</text>
</comment>
<sequence length="220" mass="24307">SHFPPTRHLGAVLFPGTCGTVPPSPSLGFRPVPMPAAAPRALAVDFDHRRATSAFPASFPESGPDLLLFINHDRDLAQRPFQMTYFLGAHQGCLYDSFALPSGSAINSRHYAFPTATTDLPVRSQDTVTMLDLNRFALHSLTSVPLDAVTMLERLQLKSQFVLEGRSYAYYDSTDPKRPPLPCLNEYKASADNLKTLLLCLINSSARTRAVTILYFTYLD</sequence>
<protein>
    <submittedName>
        <fullName evidence="1">Uncharacterized protein</fullName>
    </submittedName>
</protein>
<feature type="non-terminal residue" evidence="1">
    <location>
        <position position="220"/>
    </location>
</feature>
<name>A0AAD6U055_9AGAR</name>
<dbReference type="AlphaFoldDB" id="A0AAD6U055"/>
<reference evidence="1" key="1">
    <citation type="submission" date="2023-03" db="EMBL/GenBank/DDBJ databases">
        <title>Massive genome expansion in bonnet fungi (Mycena s.s.) driven by repeated elements and novel gene families across ecological guilds.</title>
        <authorList>
            <consortium name="Lawrence Berkeley National Laboratory"/>
            <person name="Harder C.B."/>
            <person name="Miyauchi S."/>
            <person name="Viragh M."/>
            <person name="Kuo A."/>
            <person name="Thoen E."/>
            <person name="Andreopoulos B."/>
            <person name="Lu D."/>
            <person name="Skrede I."/>
            <person name="Drula E."/>
            <person name="Henrissat B."/>
            <person name="Morin E."/>
            <person name="Kohler A."/>
            <person name="Barry K."/>
            <person name="LaButti K."/>
            <person name="Morin E."/>
            <person name="Salamov A."/>
            <person name="Lipzen A."/>
            <person name="Mereny Z."/>
            <person name="Hegedus B."/>
            <person name="Baldrian P."/>
            <person name="Stursova M."/>
            <person name="Weitz H."/>
            <person name="Taylor A."/>
            <person name="Grigoriev I.V."/>
            <person name="Nagy L.G."/>
            <person name="Martin F."/>
            <person name="Kauserud H."/>
        </authorList>
    </citation>
    <scope>NUCLEOTIDE SEQUENCE</scope>
    <source>
        <strain evidence="1">CBHHK173m</strain>
    </source>
</reference>
<proteinExistence type="predicted"/>
<evidence type="ECO:0000313" key="2">
    <source>
        <dbReference type="Proteomes" id="UP001222325"/>
    </source>
</evidence>